<feature type="region of interest" description="Disordered" evidence="1">
    <location>
        <begin position="238"/>
        <end position="292"/>
    </location>
</feature>
<dbReference type="AlphaFoldDB" id="A0A2G9NI17"/>
<dbReference type="InterPro" id="IPR052231">
    <property type="entry name" value="Rho_GEF_signaling-related"/>
</dbReference>
<accession>A0A2G9NI17</accession>
<proteinExistence type="predicted"/>
<dbReference type="PROSITE" id="PS50003">
    <property type="entry name" value="PH_DOMAIN"/>
    <property type="match status" value="1"/>
</dbReference>
<dbReference type="InterPro" id="IPR055251">
    <property type="entry name" value="SOS1_NGEF_PH"/>
</dbReference>
<dbReference type="InterPro" id="IPR011993">
    <property type="entry name" value="PH-like_dom_sf"/>
</dbReference>
<dbReference type="InterPro" id="IPR001849">
    <property type="entry name" value="PH_domain"/>
</dbReference>
<dbReference type="PANTHER" id="PTHR45845:SF5">
    <property type="entry name" value="RHO GUANINE NUCLEOTIDE EXCHANGE FACTOR 40"/>
    <property type="match status" value="1"/>
</dbReference>
<sequence>KGKKRDQKEEDDSWGILYRPLEHLDQYQRFLADMMLECDQDSEQERQSLHAARELVGSLAHHGKNLLAAEAIRGFEVDEKEHGRLLLKDVFTVLSGRKKSFRHVFLFQKLLLLSKLKTAEGGLETYGFKQAFKTADMGITENATEGDTRIELWFRRQKSRETLLLQAETTNVKEAWTNEITKLLWDQGGLSKEHRTQDTSTIGSSHRSFLDIKAGFNAISERTVGVLLTARGSRTRASVPLTSCEHSSSPPSSLALTSGPSPRRLRSPGGVSLPDKISEEGGGPVCLKSISPIMEGEKPKDLTIEAIFPSTSV</sequence>
<dbReference type="Gene3D" id="2.30.29.30">
    <property type="entry name" value="Pleckstrin-homology domain (PH domain)/Phosphotyrosine-binding domain (PTB)"/>
    <property type="match status" value="1"/>
</dbReference>
<evidence type="ECO:0000313" key="3">
    <source>
        <dbReference type="EMBL" id="PIN90713.1"/>
    </source>
</evidence>
<name>A0A2G9NI17_AQUCT</name>
<organism evidence="3">
    <name type="scientific">Aquarana catesbeiana</name>
    <name type="common">American bullfrog</name>
    <name type="synonym">Rana catesbeiana</name>
    <dbReference type="NCBI Taxonomy" id="8400"/>
    <lineage>
        <taxon>Eukaryota</taxon>
        <taxon>Metazoa</taxon>
        <taxon>Chordata</taxon>
        <taxon>Craniata</taxon>
        <taxon>Vertebrata</taxon>
        <taxon>Euteleostomi</taxon>
        <taxon>Amphibia</taxon>
        <taxon>Batrachia</taxon>
        <taxon>Anura</taxon>
        <taxon>Neobatrachia</taxon>
        <taxon>Ranoidea</taxon>
        <taxon>Ranidae</taxon>
        <taxon>Aquarana</taxon>
    </lineage>
</organism>
<feature type="compositionally biased region" description="Low complexity" evidence="1">
    <location>
        <begin position="247"/>
        <end position="262"/>
    </location>
</feature>
<gene>
    <name evidence="3" type="ORF">AB205_0159130</name>
</gene>
<protein>
    <recommendedName>
        <fullName evidence="2">PH domain-containing protein</fullName>
    </recommendedName>
</protein>
<dbReference type="OrthoDB" id="6152532at2759"/>
<dbReference type="PANTHER" id="PTHR45845">
    <property type="entry name" value="RHO GUANINE NUCLEOTIDE EXCHANGE FACTOR-RELATED"/>
    <property type="match status" value="1"/>
</dbReference>
<dbReference type="SUPFAM" id="SSF50729">
    <property type="entry name" value="PH domain-like"/>
    <property type="match status" value="1"/>
</dbReference>
<dbReference type="Pfam" id="PF22697">
    <property type="entry name" value="SOS1_NGEF_PH"/>
    <property type="match status" value="1"/>
</dbReference>
<evidence type="ECO:0000256" key="1">
    <source>
        <dbReference type="SAM" id="MobiDB-lite"/>
    </source>
</evidence>
<feature type="non-terminal residue" evidence="3">
    <location>
        <position position="1"/>
    </location>
</feature>
<reference evidence="3" key="1">
    <citation type="submission" date="2017-08" db="EMBL/GenBank/DDBJ databases">
        <title>Assembly of the North American Bullfrog Genome.</title>
        <authorList>
            <person name="Warren R.L."/>
            <person name="Vandervalk B.P."/>
            <person name="Kucuk E."/>
            <person name="Birol I."/>
            <person name="Helbing C."/>
            <person name="Pandoh P."/>
            <person name="Behsaz B."/>
            <person name="Mohamadi H."/>
            <person name="Chu J."/>
            <person name="Jackman S."/>
            <person name="Hammond S.A."/>
            <person name="Veldhoen N."/>
            <person name="Kirk H."/>
            <person name="Zhao Y."/>
            <person name="Coope R."/>
            <person name="Pleasance S."/>
            <person name="Moore R."/>
            <person name="Holt R."/>
        </authorList>
    </citation>
    <scope>NUCLEOTIDE SEQUENCE</scope>
    <source>
        <strain evidence="3">Bruno</strain>
        <tissue evidence="3">Liver</tissue>
    </source>
</reference>
<evidence type="ECO:0000259" key="2">
    <source>
        <dbReference type="PROSITE" id="PS50003"/>
    </source>
</evidence>
<feature type="domain" description="PH" evidence="2">
    <location>
        <begin position="78"/>
        <end position="185"/>
    </location>
</feature>
<dbReference type="EMBL" id="KV922976">
    <property type="protein sequence ID" value="PIN90713.1"/>
    <property type="molecule type" value="Genomic_DNA"/>
</dbReference>